<dbReference type="EnsemblPlants" id="ONIVA04G22210.1">
    <property type="protein sequence ID" value="ONIVA04G22210.1"/>
    <property type="gene ID" value="ONIVA04G22210"/>
</dbReference>
<feature type="compositionally biased region" description="Polar residues" evidence="1">
    <location>
        <begin position="83"/>
        <end position="94"/>
    </location>
</feature>
<evidence type="ECO:0000313" key="2">
    <source>
        <dbReference type="EnsemblPlants" id="ONIVA04G22210.1"/>
    </source>
</evidence>
<dbReference type="HOGENOM" id="CLU_2376157_0_0_1"/>
<dbReference type="Proteomes" id="UP000006591">
    <property type="component" value="Chromosome 4"/>
</dbReference>
<sequence length="103" mass="11287">MAEEATAATWVASGEEVGFPGYGRGEVDMSGKNYDAEPSSETKLVTVRVKRTSNRQGRHSRQGHRSRRATAAPLVLRCREAKPTQSSLALSSSPRFRHDTIIS</sequence>
<proteinExistence type="predicted"/>
<dbReference type="AlphaFoldDB" id="A0A0E0H556"/>
<evidence type="ECO:0000256" key="1">
    <source>
        <dbReference type="SAM" id="MobiDB-lite"/>
    </source>
</evidence>
<protein>
    <submittedName>
        <fullName evidence="2">Uncharacterized protein</fullName>
    </submittedName>
</protein>
<dbReference type="Gramene" id="ONIVA04G22210.1">
    <property type="protein sequence ID" value="ONIVA04G22210.1"/>
    <property type="gene ID" value="ONIVA04G22210"/>
</dbReference>
<evidence type="ECO:0000313" key="3">
    <source>
        <dbReference type="Proteomes" id="UP000006591"/>
    </source>
</evidence>
<reference evidence="2" key="1">
    <citation type="submission" date="2015-04" db="UniProtKB">
        <authorList>
            <consortium name="EnsemblPlants"/>
        </authorList>
    </citation>
    <scope>IDENTIFICATION</scope>
    <source>
        <strain evidence="2">SL10</strain>
    </source>
</reference>
<keyword evidence="3" id="KW-1185">Reference proteome</keyword>
<reference evidence="2" key="2">
    <citation type="submission" date="2018-04" db="EMBL/GenBank/DDBJ databases">
        <title>OnivRS2 (Oryza nivara Reference Sequence Version 2).</title>
        <authorList>
            <person name="Zhang J."/>
            <person name="Kudrna D."/>
            <person name="Lee S."/>
            <person name="Talag J."/>
            <person name="Rajasekar S."/>
            <person name="Welchert J."/>
            <person name="Hsing Y.-I."/>
            <person name="Wing R.A."/>
        </authorList>
    </citation>
    <scope>NUCLEOTIDE SEQUENCE [LARGE SCALE GENOMIC DNA]</scope>
    <source>
        <strain evidence="2">SL10</strain>
    </source>
</reference>
<accession>A0A0E0H556</accession>
<name>A0A0E0H556_ORYNI</name>
<feature type="compositionally biased region" description="Basic residues" evidence="1">
    <location>
        <begin position="51"/>
        <end position="68"/>
    </location>
</feature>
<organism evidence="2">
    <name type="scientific">Oryza nivara</name>
    <name type="common">Indian wild rice</name>
    <name type="synonym">Oryza sativa f. spontanea</name>
    <dbReference type="NCBI Taxonomy" id="4536"/>
    <lineage>
        <taxon>Eukaryota</taxon>
        <taxon>Viridiplantae</taxon>
        <taxon>Streptophyta</taxon>
        <taxon>Embryophyta</taxon>
        <taxon>Tracheophyta</taxon>
        <taxon>Spermatophyta</taxon>
        <taxon>Magnoliopsida</taxon>
        <taxon>Liliopsida</taxon>
        <taxon>Poales</taxon>
        <taxon>Poaceae</taxon>
        <taxon>BOP clade</taxon>
        <taxon>Oryzoideae</taxon>
        <taxon>Oryzeae</taxon>
        <taxon>Oryzinae</taxon>
        <taxon>Oryza</taxon>
    </lineage>
</organism>
<feature type="region of interest" description="Disordered" evidence="1">
    <location>
        <begin position="51"/>
        <end position="103"/>
    </location>
</feature>